<evidence type="ECO:0000256" key="1">
    <source>
        <dbReference type="SAM" id="MobiDB-lite"/>
    </source>
</evidence>
<accession>A0ABU7KJ83</accession>
<evidence type="ECO:0000313" key="4">
    <source>
        <dbReference type="Proteomes" id="UP001348641"/>
    </source>
</evidence>
<organism evidence="3 4">
    <name type="scientific">Nocardiopsis tropica</name>
    <dbReference type="NCBI Taxonomy" id="109330"/>
    <lineage>
        <taxon>Bacteria</taxon>
        <taxon>Bacillati</taxon>
        <taxon>Actinomycetota</taxon>
        <taxon>Actinomycetes</taxon>
        <taxon>Streptosporangiales</taxon>
        <taxon>Nocardiopsidaceae</taxon>
        <taxon>Nocardiopsis</taxon>
    </lineage>
</organism>
<feature type="signal peptide" evidence="2">
    <location>
        <begin position="1"/>
        <end position="19"/>
    </location>
</feature>
<protein>
    <submittedName>
        <fullName evidence="3">Uncharacterized protein</fullName>
    </submittedName>
</protein>
<feature type="chain" id="PRO_5045805530" evidence="2">
    <location>
        <begin position="20"/>
        <end position="194"/>
    </location>
</feature>
<gene>
    <name evidence="3" type="ORF">Q8A49_02470</name>
</gene>
<feature type="compositionally biased region" description="Low complexity" evidence="1">
    <location>
        <begin position="29"/>
        <end position="41"/>
    </location>
</feature>
<dbReference type="RefSeq" id="WP_330156632.1">
    <property type="nucleotide sequence ID" value="NZ_BAAAJA010000010.1"/>
</dbReference>
<evidence type="ECO:0000313" key="3">
    <source>
        <dbReference type="EMBL" id="MEE2049353.1"/>
    </source>
</evidence>
<keyword evidence="2" id="KW-0732">Signal</keyword>
<proteinExistence type="predicted"/>
<dbReference type="PROSITE" id="PS51257">
    <property type="entry name" value="PROKAR_LIPOPROTEIN"/>
    <property type="match status" value="1"/>
</dbReference>
<dbReference type="EMBL" id="JAUUCC010000003">
    <property type="protein sequence ID" value="MEE2049353.1"/>
    <property type="molecule type" value="Genomic_DNA"/>
</dbReference>
<sequence length="194" mass="20352">MFRRWLPLLLVVCVSSACAGDETEESDGGSDPSASPSDAGPDSELVAWVDGFCAVPEVMPDLLSYSFAAMAHSNPTVEEDRQPLLDALAEADQALADLDEAAAALLPAPVPAGDEAVERYRTDMDERRTELAEYAENAPTYAAEDLGGLYILGGLTVTELPISSDMPSYFAEEDAELVAASEDATNCGAAEDGG</sequence>
<comment type="caution">
    <text evidence="3">The sequence shown here is derived from an EMBL/GenBank/DDBJ whole genome shotgun (WGS) entry which is preliminary data.</text>
</comment>
<name>A0ABU7KJ83_9ACTN</name>
<reference evidence="3 4" key="1">
    <citation type="submission" date="2023-07" db="EMBL/GenBank/DDBJ databases">
        <authorList>
            <person name="Girao M."/>
            <person name="Carvalho M.F."/>
        </authorList>
    </citation>
    <scope>NUCLEOTIDE SEQUENCE [LARGE SCALE GENOMIC DNA]</scope>
    <source>
        <strain evidence="3 4">66/93</strain>
    </source>
</reference>
<evidence type="ECO:0000256" key="2">
    <source>
        <dbReference type="SAM" id="SignalP"/>
    </source>
</evidence>
<dbReference type="Proteomes" id="UP001348641">
    <property type="component" value="Unassembled WGS sequence"/>
</dbReference>
<feature type="region of interest" description="Disordered" evidence="1">
    <location>
        <begin position="21"/>
        <end position="41"/>
    </location>
</feature>